<dbReference type="AlphaFoldDB" id="A0A016TRA6"/>
<dbReference type="EMBL" id="JARK01001419">
    <property type="protein sequence ID" value="EYC05177.1"/>
    <property type="molecule type" value="Genomic_DNA"/>
</dbReference>
<sequence>MKCSAGDRFFRAMHRGMRPSAVVTAQLHNAETSCDGDMLPDANLQNIAVATTSRHSISSQSEHCIITSSSTICWCFTWPWRWGVQKR</sequence>
<protein>
    <submittedName>
        <fullName evidence="1">Uncharacterized protein</fullName>
    </submittedName>
</protein>
<evidence type="ECO:0000313" key="2">
    <source>
        <dbReference type="Proteomes" id="UP000024635"/>
    </source>
</evidence>
<accession>A0A016TRA6</accession>
<organism evidence="1 2">
    <name type="scientific">Ancylostoma ceylanicum</name>
    <dbReference type="NCBI Taxonomy" id="53326"/>
    <lineage>
        <taxon>Eukaryota</taxon>
        <taxon>Metazoa</taxon>
        <taxon>Ecdysozoa</taxon>
        <taxon>Nematoda</taxon>
        <taxon>Chromadorea</taxon>
        <taxon>Rhabditida</taxon>
        <taxon>Rhabditina</taxon>
        <taxon>Rhabditomorpha</taxon>
        <taxon>Strongyloidea</taxon>
        <taxon>Ancylostomatidae</taxon>
        <taxon>Ancylostomatinae</taxon>
        <taxon>Ancylostoma</taxon>
    </lineage>
</organism>
<dbReference type="Proteomes" id="UP000024635">
    <property type="component" value="Unassembled WGS sequence"/>
</dbReference>
<keyword evidence="2" id="KW-1185">Reference proteome</keyword>
<evidence type="ECO:0000313" key="1">
    <source>
        <dbReference type="EMBL" id="EYC05177.1"/>
    </source>
</evidence>
<name>A0A016TRA6_9BILA</name>
<gene>
    <name evidence="1" type="primary">Acey_s0083.g1633</name>
    <name evidence="1" type="ORF">Y032_0083g1633</name>
</gene>
<reference evidence="2" key="1">
    <citation type="journal article" date="2015" name="Nat. Genet.">
        <title>The genome and transcriptome of the zoonotic hookworm Ancylostoma ceylanicum identify infection-specific gene families.</title>
        <authorList>
            <person name="Schwarz E.M."/>
            <person name="Hu Y."/>
            <person name="Antoshechkin I."/>
            <person name="Miller M.M."/>
            <person name="Sternberg P.W."/>
            <person name="Aroian R.V."/>
        </authorList>
    </citation>
    <scope>NUCLEOTIDE SEQUENCE</scope>
    <source>
        <strain evidence="2">HY135</strain>
    </source>
</reference>
<comment type="caution">
    <text evidence="1">The sequence shown here is derived from an EMBL/GenBank/DDBJ whole genome shotgun (WGS) entry which is preliminary data.</text>
</comment>
<proteinExistence type="predicted"/>